<dbReference type="RefSeq" id="XP_033572989.1">
    <property type="nucleotide sequence ID" value="XM_033712325.1"/>
</dbReference>
<dbReference type="EMBL" id="MU003708">
    <property type="protein sequence ID" value="KAF2806025.1"/>
    <property type="molecule type" value="Genomic_DNA"/>
</dbReference>
<feature type="compositionally biased region" description="Polar residues" evidence="8">
    <location>
        <begin position="72"/>
        <end position="108"/>
    </location>
</feature>
<proteinExistence type="predicted"/>
<evidence type="ECO:0000256" key="2">
    <source>
        <dbReference type="ARBA" id="ARBA00022723"/>
    </source>
</evidence>
<evidence type="ECO:0000256" key="3">
    <source>
        <dbReference type="ARBA" id="ARBA00022833"/>
    </source>
</evidence>
<keyword evidence="11" id="KW-1185">Reference proteome</keyword>
<dbReference type="GeneID" id="54453218"/>
<dbReference type="GO" id="GO:0043565">
    <property type="term" value="F:sequence-specific DNA binding"/>
    <property type="evidence" value="ECO:0007669"/>
    <property type="project" value="TreeGrafter"/>
</dbReference>
<accession>A0A6A6YD56</accession>
<dbReference type="Pfam" id="PF04082">
    <property type="entry name" value="Fungal_trans"/>
    <property type="match status" value="1"/>
</dbReference>
<sequence length="800" mass="89226">MQACDRCHSRKTRCDRRLPSCTACEKAGAQCLHRDKLRQRHMPRGYVDGIESRLQTTAEENARLRQELATLRSSIGPGNSGSSQATINSPRAQSWDQSSYSVNPVMNDSQDEAGRFDAGLSGSPQGAVNSVNGNGWNQGSYDANPVMNEGRTDARRSTDSPVVEQPTSTDNTPGSTEDAVSTEVGYLSLKATGETRYVGSSSGIGLASIISHMVDEGAGLTLLPTDMRDANPPGPLNTAGPCVDSSLPPRQSAMPFIEAYFQHTHITFPLLHRTSFLRTVDQIYSDPDYYATHIYDAYVFDMVLSIGSSNFNRFGDASASSATHYSRAQTKLPTVLGMPSLRPLRAIILLSQHGIFSNLKDTSASIWHLIGIGVRICYEMGLHLEPRPSGNFGEAQPKLVTFEEEMNRRCFWCLYNLDRVVSFTLGRPAAIKDEDIDVSLPSYLDDSEFGPGKPLPQGQATGLRSSPFLHLIRIRRLSGEILVAFYAARQNPYLTYDEKRKLRHELHEQVVKWKDDTVHLNLVAKPEHNGSFKSCFLSQEWYTAVYNNAMLLLYRPSPSFPHPTNSANQGNEEGDLLHLFTAAKSTINAYAELHSKRRLNYSWITLHGVFLAGLAYVYCVGRALKDPTPLLPVPAYLEIIDDTRACSNVLVAICERWNVVRRSCELFNRLSNAVIRDAVNDAAKQHHHRTFNQTYTLDQNSRQVQNQTSPTQASAQQHSTAPTNFNDFGMAMDQIPIGDHFFVADEFRQYSETFDGMFSDDQTFPSELVTGFSQDWPFDDTFVQQPTYGIPMQHESNLQN</sequence>
<dbReference type="PROSITE" id="PS50048">
    <property type="entry name" value="ZN2_CY6_FUNGAL_2"/>
    <property type="match status" value="1"/>
</dbReference>
<evidence type="ECO:0000256" key="8">
    <source>
        <dbReference type="SAM" id="MobiDB-lite"/>
    </source>
</evidence>
<feature type="compositionally biased region" description="Polar residues" evidence="8">
    <location>
        <begin position="165"/>
        <end position="179"/>
    </location>
</feature>
<dbReference type="GO" id="GO:0008270">
    <property type="term" value="F:zinc ion binding"/>
    <property type="evidence" value="ECO:0007669"/>
    <property type="project" value="InterPro"/>
</dbReference>
<dbReference type="Pfam" id="PF00172">
    <property type="entry name" value="Zn_clus"/>
    <property type="match status" value="1"/>
</dbReference>
<keyword evidence="3" id="KW-0862">Zinc</keyword>
<reference evidence="10 12" key="1">
    <citation type="journal article" date="2020" name="Stud. Mycol.">
        <title>101 Dothideomycetes genomes: a test case for predicting lifestyles and emergence of pathogens.</title>
        <authorList>
            <person name="Haridas S."/>
            <person name="Albert R."/>
            <person name="Binder M."/>
            <person name="Bloem J."/>
            <person name="Labutti K."/>
            <person name="Salamov A."/>
            <person name="Andreopoulos B."/>
            <person name="Baker S."/>
            <person name="Barry K."/>
            <person name="Bills G."/>
            <person name="Bluhm B."/>
            <person name="Cannon C."/>
            <person name="Castanera R."/>
            <person name="Culley D."/>
            <person name="Daum C."/>
            <person name="Ezra D."/>
            <person name="Gonzalez J."/>
            <person name="Henrissat B."/>
            <person name="Kuo A."/>
            <person name="Liang C."/>
            <person name="Lipzen A."/>
            <person name="Lutzoni F."/>
            <person name="Magnuson J."/>
            <person name="Mondo S."/>
            <person name="Nolan M."/>
            <person name="Ohm R."/>
            <person name="Pangilinan J."/>
            <person name="Park H.-J."/>
            <person name="Ramirez L."/>
            <person name="Alfaro M."/>
            <person name="Sun H."/>
            <person name="Tritt A."/>
            <person name="Yoshinaga Y."/>
            <person name="Zwiers L.-H."/>
            <person name="Turgeon B."/>
            <person name="Goodwin S."/>
            <person name="Spatafora J."/>
            <person name="Crous P."/>
            <person name="Grigoriev I."/>
        </authorList>
    </citation>
    <scope>NUCLEOTIDE SEQUENCE</scope>
    <source>
        <strain evidence="10 12">CBS 304.34</strain>
    </source>
</reference>
<dbReference type="Gene3D" id="4.10.240.10">
    <property type="entry name" value="Zn(2)-C6 fungal-type DNA-binding domain"/>
    <property type="match status" value="1"/>
</dbReference>
<dbReference type="Proteomes" id="UP000504636">
    <property type="component" value="Unplaced"/>
</dbReference>
<evidence type="ECO:0000256" key="5">
    <source>
        <dbReference type="ARBA" id="ARBA00023125"/>
    </source>
</evidence>
<dbReference type="GO" id="GO:0006351">
    <property type="term" value="P:DNA-templated transcription"/>
    <property type="evidence" value="ECO:0007669"/>
    <property type="project" value="InterPro"/>
</dbReference>
<feature type="region of interest" description="Disordered" evidence="8">
    <location>
        <begin position="695"/>
        <end position="726"/>
    </location>
</feature>
<feature type="region of interest" description="Disordered" evidence="8">
    <location>
        <begin position="72"/>
        <end position="180"/>
    </location>
</feature>
<keyword evidence="2" id="KW-0479">Metal-binding</keyword>
<dbReference type="SMART" id="SM00066">
    <property type="entry name" value="GAL4"/>
    <property type="match status" value="1"/>
</dbReference>
<protein>
    <recommendedName>
        <fullName evidence="9">Zn(2)-C6 fungal-type domain-containing protein</fullName>
    </recommendedName>
</protein>
<organism evidence="10">
    <name type="scientific">Mytilinidion resinicola</name>
    <dbReference type="NCBI Taxonomy" id="574789"/>
    <lineage>
        <taxon>Eukaryota</taxon>
        <taxon>Fungi</taxon>
        <taxon>Dikarya</taxon>
        <taxon>Ascomycota</taxon>
        <taxon>Pezizomycotina</taxon>
        <taxon>Dothideomycetes</taxon>
        <taxon>Pleosporomycetidae</taxon>
        <taxon>Mytilinidiales</taxon>
        <taxon>Mytilinidiaceae</taxon>
        <taxon>Mytilinidion</taxon>
    </lineage>
</organism>
<keyword evidence="7" id="KW-0539">Nucleus</keyword>
<keyword evidence="6" id="KW-0804">Transcription</keyword>
<gene>
    <name evidence="10 12" type="ORF">BDZ99DRAFT_102532</name>
</gene>
<dbReference type="GO" id="GO:0045944">
    <property type="term" value="P:positive regulation of transcription by RNA polymerase II"/>
    <property type="evidence" value="ECO:0007669"/>
    <property type="project" value="TreeGrafter"/>
</dbReference>
<evidence type="ECO:0000313" key="10">
    <source>
        <dbReference type="EMBL" id="KAF2806025.1"/>
    </source>
</evidence>
<dbReference type="InterPro" id="IPR007219">
    <property type="entry name" value="XnlR_reg_dom"/>
</dbReference>
<evidence type="ECO:0000313" key="12">
    <source>
        <dbReference type="RefSeq" id="XP_033572989.1"/>
    </source>
</evidence>
<evidence type="ECO:0000256" key="1">
    <source>
        <dbReference type="ARBA" id="ARBA00004123"/>
    </source>
</evidence>
<dbReference type="SUPFAM" id="SSF57701">
    <property type="entry name" value="Zn2/Cys6 DNA-binding domain"/>
    <property type="match status" value="1"/>
</dbReference>
<dbReference type="InterPro" id="IPR001138">
    <property type="entry name" value="Zn2Cys6_DnaBD"/>
</dbReference>
<dbReference type="InterPro" id="IPR052202">
    <property type="entry name" value="Yeast_MetPath_Reg"/>
</dbReference>
<comment type="subcellular location">
    <subcellularLocation>
        <location evidence="1">Nucleus</location>
    </subcellularLocation>
</comment>
<evidence type="ECO:0000313" key="11">
    <source>
        <dbReference type="Proteomes" id="UP000504636"/>
    </source>
</evidence>
<dbReference type="InterPro" id="IPR036864">
    <property type="entry name" value="Zn2-C6_fun-type_DNA-bd_sf"/>
</dbReference>
<dbReference type="GO" id="GO:0000981">
    <property type="term" value="F:DNA-binding transcription factor activity, RNA polymerase II-specific"/>
    <property type="evidence" value="ECO:0007669"/>
    <property type="project" value="InterPro"/>
</dbReference>
<evidence type="ECO:0000256" key="7">
    <source>
        <dbReference type="ARBA" id="ARBA00023242"/>
    </source>
</evidence>
<dbReference type="PANTHER" id="PTHR47782">
    <property type="entry name" value="ZN(II)2CYS6 TRANSCRIPTION FACTOR (EUROFUNG)-RELATED"/>
    <property type="match status" value="1"/>
</dbReference>
<dbReference type="CDD" id="cd12148">
    <property type="entry name" value="fungal_TF_MHR"/>
    <property type="match status" value="1"/>
</dbReference>
<dbReference type="PANTHER" id="PTHR47782:SF12">
    <property type="entry name" value="ZN(II)2CYS6 TRANSCRIPTION FACTOR (EUROFUNG)"/>
    <property type="match status" value="1"/>
</dbReference>
<dbReference type="GO" id="GO:0005634">
    <property type="term" value="C:nucleus"/>
    <property type="evidence" value="ECO:0007669"/>
    <property type="project" value="UniProtKB-SubCell"/>
</dbReference>
<dbReference type="CDD" id="cd00067">
    <property type="entry name" value="GAL4"/>
    <property type="match status" value="1"/>
</dbReference>
<keyword evidence="5" id="KW-0238">DNA-binding</keyword>
<evidence type="ECO:0000259" key="9">
    <source>
        <dbReference type="PROSITE" id="PS50048"/>
    </source>
</evidence>
<feature type="compositionally biased region" description="Polar residues" evidence="8">
    <location>
        <begin position="122"/>
        <end position="141"/>
    </location>
</feature>
<feature type="domain" description="Zn(2)-C6 fungal-type" evidence="9">
    <location>
        <begin position="3"/>
        <end position="33"/>
    </location>
</feature>
<evidence type="ECO:0000256" key="4">
    <source>
        <dbReference type="ARBA" id="ARBA00023015"/>
    </source>
</evidence>
<evidence type="ECO:0000256" key="6">
    <source>
        <dbReference type="ARBA" id="ARBA00023163"/>
    </source>
</evidence>
<dbReference type="OrthoDB" id="2399539at2759"/>
<dbReference type="AlphaFoldDB" id="A0A6A6YD56"/>
<dbReference type="SMART" id="SM00906">
    <property type="entry name" value="Fungal_trans"/>
    <property type="match status" value="1"/>
</dbReference>
<name>A0A6A6YD56_9PEZI</name>
<keyword evidence="4" id="KW-0805">Transcription regulation</keyword>
<reference evidence="12" key="2">
    <citation type="submission" date="2020-04" db="EMBL/GenBank/DDBJ databases">
        <authorList>
            <consortium name="NCBI Genome Project"/>
        </authorList>
    </citation>
    <scope>NUCLEOTIDE SEQUENCE</scope>
    <source>
        <strain evidence="12">CBS 304.34</strain>
    </source>
</reference>
<reference evidence="12" key="3">
    <citation type="submission" date="2025-04" db="UniProtKB">
        <authorList>
            <consortium name="RefSeq"/>
        </authorList>
    </citation>
    <scope>IDENTIFICATION</scope>
    <source>
        <strain evidence="12">CBS 304.34</strain>
    </source>
</reference>
<dbReference type="PROSITE" id="PS00463">
    <property type="entry name" value="ZN2_CY6_FUNGAL_1"/>
    <property type="match status" value="1"/>
</dbReference>